<keyword evidence="2" id="KW-1185">Reference proteome</keyword>
<evidence type="ECO:0000313" key="2">
    <source>
        <dbReference type="Proteomes" id="UP000597613"/>
    </source>
</evidence>
<dbReference type="EMBL" id="JACONT010000006">
    <property type="protein sequence ID" value="MBC3940941.1"/>
    <property type="molecule type" value="Genomic_DNA"/>
</dbReference>
<dbReference type="Proteomes" id="UP000597613">
    <property type="component" value="Unassembled WGS sequence"/>
</dbReference>
<evidence type="ECO:0000313" key="1">
    <source>
        <dbReference type="EMBL" id="MBC3940941.1"/>
    </source>
</evidence>
<dbReference type="RefSeq" id="WP_187502722.1">
    <property type="nucleotide sequence ID" value="NZ_CP162536.1"/>
</dbReference>
<sequence>MKITIGDHDPTTRTVAATFTSGDVVHERSVNACYDASGDYDAIATAERVEEVGRGVAVKIGLGVIANAPDPEPNPA</sequence>
<gene>
    <name evidence="1" type="ORF">H8S47_04490</name>
</gene>
<name>A0ABR7AKK6_9SPHN</name>
<organism evidence="1 2">
    <name type="scientific">Sphingomonas albertensis</name>
    <dbReference type="NCBI Taxonomy" id="2762591"/>
    <lineage>
        <taxon>Bacteria</taxon>
        <taxon>Pseudomonadati</taxon>
        <taxon>Pseudomonadota</taxon>
        <taxon>Alphaproteobacteria</taxon>
        <taxon>Sphingomonadales</taxon>
        <taxon>Sphingomonadaceae</taxon>
        <taxon>Sphingomonas</taxon>
    </lineage>
</organism>
<reference evidence="1 2" key="1">
    <citation type="submission" date="2020-08" db="EMBL/GenBank/DDBJ databases">
        <title>Putative novel bacterial strains isolated from necrotic wheat leaf tissues caused by Xanthomonas translucens.</title>
        <authorList>
            <person name="Tambong J.T."/>
        </authorList>
    </citation>
    <scope>NUCLEOTIDE SEQUENCE [LARGE SCALE GENOMIC DNA]</scope>
    <source>
        <strain evidence="2">DOAB 1063</strain>
    </source>
</reference>
<comment type="caution">
    <text evidence="1">The sequence shown here is derived from an EMBL/GenBank/DDBJ whole genome shotgun (WGS) entry which is preliminary data.</text>
</comment>
<protein>
    <submittedName>
        <fullName evidence="1">Uncharacterized protein</fullName>
    </submittedName>
</protein>
<proteinExistence type="predicted"/>
<accession>A0ABR7AKK6</accession>